<dbReference type="Proteomes" id="UP001302274">
    <property type="component" value="Unassembled WGS sequence"/>
</dbReference>
<comment type="caution">
    <text evidence="3">The sequence shown here is derived from an EMBL/GenBank/DDBJ whole genome shotgun (WGS) entry which is preliminary data.</text>
</comment>
<gene>
    <name evidence="3" type="ORF">SHI21_05470</name>
</gene>
<evidence type="ECO:0000256" key="1">
    <source>
        <dbReference type="SAM" id="MobiDB-lite"/>
    </source>
</evidence>
<evidence type="ECO:0000313" key="4">
    <source>
        <dbReference type="Proteomes" id="UP001302274"/>
    </source>
</evidence>
<dbReference type="EMBL" id="JAYGJQ010000001">
    <property type="protein sequence ID" value="MEA9355635.1"/>
    <property type="molecule type" value="Genomic_DNA"/>
</dbReference>
<dbReference type="RefSeq" id="WP_323575252.1">
    <property type="nucleotide sequence ID" value="NZ_JAYGJQ010000001.1"/>
</dbReference>
<feature type="compositionally biased region" description="Pro residues" evidence="1">
    <location>
        <begin position="74"/>
        <end position="94"/>
    </location>
</feature>
<accession>A0ABU5VVI2</accession>
<proteinExistence type="predicted"/>
<feature type="chain" id="PRO_5046354805" evidence="2">
    <location>
        <begin position="19"/>
        <end position="236"/>
    </location>
</feature>
<keyword evidence="4" id="KW-1185">Reference proteome</keyword>
<feature type="signal peptide" evidence="2">
    <location>
        <begin position="1"/>
        <end position="18"/>
    </location>
</feature>
<feature type="region of interest" description="Disordered" evidence="1">
    <location>
        <begin position="68"/>
        <end position="94"/>
    </location>
</feature>
<evidence type="ECO:0000313" key="3">
    <source>
        <dbReference type="EMBL" id="MEA9355635.1"/>
    </source>
</evidence>
<name>A0ABU5VVI2_9BACT</name>
<organism evidence="3 4">
    <name type="scientific">Bacteriovorax antarcticus</name>
    <dbReference type="NCBI Taxonomy" id="3088717"/>
    <lineage>
        <taxon>Bacteria</taxon>
        <taxon>Pseudomonadati</taxon>
        <taxon>Bdellovibrionota</taxon>
        <taxon>Bacteriovoracia</taxon>
        <taxon>Bacteriovoracales</taxon>
        <taxon>Bacteriovoracaceae</taxon>
        <taxon>Bacteriovorax</taxon>
    </lineage>
</organism>
<protein>
    <submittedName>
        <fullName evidence="3">Uncharacterized protein</fullName>
    </submittedName>
</protein>
<keyword evidence="2" id="KW-0732">Signal</keyword>
<sequence>MKSFLALTLILGSQLVQAAPMDDQIRSLARRVTNNSQMAERLTQDEKIQVLKALNNADVILARVGTDYGNNGPGPGPGRDPWPSQPGPSYPPYPPYPSTVSCEREPTSVFQAAFVKVKNFAYSGNGLNYDGVSATNFAQEWARKYPCAYADQYVKNGTRIRTFAYSGNGLNYTGTDATAFTVANIDKFCSNYNLEQEFSAAYTFAYSGTGLNMNGTDARNYALNRVQSNAFTCRNY</sequence>
<evidence type="ECO:0000256" key="2">
    <source>
        <dbReference type="SAM" id="SignalP"/>
    </source>
</evidence>
<reference evidence="3 4" key="1">
    <citation type="submission" date="2023-11" db="EMBL/GenBank/DDBJ databases">
        <title>A Novel Polar Bacteriovorax (B. antarcticus) Isolated from the Biocrust in Antarctica.</title>
        <authorList>
            <person name="Mun W."/>
            <person name="Choi S.Y."/>
            <person name="Mitchell R.J."/>
        </authorList>
    </citation>
    <scope>NUCLEOTIDE SEQUENCE [LARGE SCALE GENOMIC DNA]</scope>
    <source>
        <strain evidence="3 4">PP10</strain>
    </source>
</reference>